<dbReference type="EMBL" id="CAJVQB010016600">
    <property type="protein sequence ID" value="CAG8780643.1"/>
    <property type="molecule type" value="Genomic_DNA"/>
</dbReference>
<reference evidence="1 2" key="1">
    <citation type="submission" date="2021-06" db="EMBL/GenBank/DDBJ databases">
        <authorList>
            <person name="Kallberg Y."/>
            <person name="Tangrot J."/>
            <person name="Rosling A."/>
        </authorList>
    </citation>
    <scope>NUCLEOTIDE SEQUENCE [LARGE SCALE GENOMIC DNA]</scope>
    <source>
        <strain evidence="1 2">120-4 pot B 10/14</strain>
    </source>
</reference>
<sequence>MSSYMHRTTDDLMCSETNEYSASSGNGNKSLKTQDLSIVFRCEEEYAFWFDSKKIGWMRDNLRPRSDKLGSGIENISEYIRYCIPLGL</sequence>
<comment type="caution">
    <text evidence="1">The sequence shown here is derived from an EMBL/GenBank/DDBJ whole genome shotgun (WGS) entry which is preliminary data.</text>
</comment>
<evidence type="ECO:0000313" key="1">
    <source>
        <dbReference type="EMBL" id="CAG8780643.1"/>
    </source>
</evidence>
<keyword evidence="2" id="KW-1185">Reference proteome</keyword>
<organism evidence="1 2">
    <name type="scientific">Gigaspora margarita</name>
    <dbReference type="NCBI Taxonomy" id="4874"/>
    <lineage>
        <taxon>Eukaryota</taxon>
        <taxon>Fungi</taxon>
        <taxon>Fungi incertae sedis</taxon>
        <taxon>Mucoromycota</taxon>
        <taxon>Glomeromycotina</taxon>
        <taxon>Glomeromycetes</taxon>
        <taxon>Diversisporales</taxon>
        <taxon>Gigasporaceae</taxon>
        <taxon>Gigaspora</taxon>
    </lineage>
</organism>
<gene>
    <name evidence="1" type="ORF">GMARGA_LOCUS19679</name>
</gene>
<protein>
    <submittedName>
        <fullName evidence="1">8395_t:CDS:1</fullName>
    </submittedName>
</protein>
<proteinExistence type="predicted"/>
<dbReference type="Proteomes" id="UP000789901">
    <property type="component" value="Unassembled WGS sequence"/>
</dbReference>
<evidence type="ECO:0000313" key="2">
    <source>
        <dbReference type="Proteomes" id="UP000789901"/>
    </source>
</evidence>
<name>A0ABN7VJZ2_GIGMA</name>
<accession>A0ABN7VJZ2</accession>